<feature type="transmembrane region" description="Helical" evidence="1">
    <location>
        <begin position="31"/>
        <end position="53"/>
    </location>
</feature>
<dbReference type="EMBL" id="JACHCA010000023">
    <property type="protein sequence ID" value="MBB6131365.1"/>
    <property type="molecule type" value="Genomic_DNA"/>
</dbReference>
<keyword evidence="1" id="KW-0472">Membrane</keyword>
<feature type="transmembrane region" description="Helical" evidence="1">
    <location>
        <begin position="60"/>
        <end position="81"/>
    </location>
</feature>
<sequence length="358" mass="40515">MNKTQRIILAVIAAVAFALIMRGLFALGLHGLYSVMTVTFLLGLPFGVGYLTVYLCKTETIAYSATAFFIPFIPIFIFFLITLCFKIEGLACWLMIMPIFLIMAGLGGITARYFKLKKWNKNKGFVYVILLLPFFLAPIEKMIGAIPGTYQAYTEIDIQASKDQIWKNVTRVRAIDQKQDSAAFTRFLGFPRPIKAELDKEGVGGKRKAIFDKGLVFEEVVTAYKPLQSMTFTIHADPYDIPSTTMDKHIVVGGDFFDVLNGTYQLEQVDAHHCKLRLFSTFKLNTTFNFYAGIWASWIMKDIQQNILKVIKERSESAVVLSGISDLHCPSTKEAEFCRAIDGVFLKRRCNRENYQST</sequence>
<keyword evidence="1" id="KW-0812">Transmembrane</keyword>
<dbReference type="SUPFAM" id="SSF55961">
    <property type="entry name" value="Bet v1-like"/>
    <property type="match status" value="1"/>
</dbReference>
<dbReference type="AlphaFoldDB" id="A0A841JSV6"/>
<feature type="transmembrane region" description="Helical" evidence="1">
    <location>
        <begin position="126"/>
        <end position="146"/>
    </location>
</feature>
<organism evidence="2 3">
    <name type="scientific">Mucilaginibacter lappiensis</name>
    <dbReference type="NCBI Taxonomy" id="354630"/>
    <lineage>
        <taxon>Bacteria</taxon>
        <taxon>Pseudomonadati</taxon>
        <taxon>Bacteroidota</taxon>
        <taxon>Sphingobacteriia</taxon>
        <taxon>Sphingobacteriales</taxon>
        <taxon>Sphingobacteriaceae</taxon>
        <taxon>Mucilaginibacter</taxon>
    </lineage>
</organism>
<comment type="caution">
    <text evidence="2">The sequence shown here is derived from an EMBL/GenBank/DDBJ whole genome shotgun (WGS) entry which is preliminary data.</text>
</comment>
<dbReference type="Proteomes" id="UP000548326">
    <property type="component" value="Unassembled WGS sequence"/>
</dbReference>
<evidence type="ECO:0000256" key="1">
    <source>
        <dbReference type="SAM" id="Phobius"/>
    </source>
</evidence>
<dbReference type="RefSeq" id="WP_183589887.1">
    <property type="nucleotide sequence ID" value="NZ_JACHCA010000023.1"/>
</dbReference>
<feature type="transmembrane region" description="Helical" evidence="1">
    <location>
        <begin position="93"/>
        <end position="114"/>
    </location>
</feature>
<evidence type="ECO:0000313" key="3">
    <source>
        <dbReference type="Proteomes" id="UP000548326"/>
    </source>
</evidence>
<keyword evidence="1" id="KW-1133">Transmembrane helix</keyword>
<evidence type="ECO:0000313" key="2">
    <source>
        <dbReference type="EMBL" id="MBB6131365.1"/>
    </source>
</evidence>
<evidence type="ECO:0008006" key="4">
    <source>
        <dbReference type="Google" id="ProtNLM"/>
    </source>
</evidence>
<proteinExistence type="predicted"/>
<gene>
    <name evidence="2" type="ORF">HDF22_005516</name>
</gene>
<feature type="transmembrane region" description="Helical" evidence="1">
    <location>
        <begin position="7"/>
        <end position="25"/>
    </location>
</feature>
<reference evidence="2 3" key="1">
    <citation type="submission" date="2020-08" db="EMBL/GenBank/DDBJ databases">
        <title>Genomic Encyclopedia of Type Strains, Phase IV (KMG-V): Genome sequencing to study the core and pangenomes of soil and plant-associated prokaryotes.</title>
        <authorList>
            <person name="Whitman W."/>
        </authorList>
    </citation>
    <scope>NUCLEOTIDE SEQUENCE [LARGE SCALE GENOMIC DNA]</scope>
    <source>
        <strain evidence="2 3">MP601</strain>
    </source>
</reference>
<accession>A0A841JSV6</accession>
<protein>
    <recommendedName>
        <fullName evidence="4">Polyketide cyclase / dehydrase and lipid transport</fullName>
    </recommendedName>
</protein>
<name>A0A841JSV6_9SPHI</name>